<evidence type="ECO:0000313" key="8">
    <source>
        <dbReference type="EMBL" id="KRM77918.1"/>
    </source>
</evidence>
<name>A0A0R2BES3_SECCO</name>
<reference evidence="8 9" key="1">
    <citation type="journal article" date="2015" name="Genome Announc.">
        <title>Expanding the biotechnology potential of lactobacilli through comparative genomics of 213 strains and associated genera.</title>
        <authorList>
            <person name="Sun Z."/>
            <person name="Harris H.M."/>
            <person name="McCann A."/>
            <person name="Guo C."/>
            <person name="Argimon S."/>
            <person name="Zhang W."/>
            <person name="Yang X."/>
            <person name="Jeffery I.B."/>
            <person name="Cooney J.C."/>
            <person name="Kagawa T.F."/>
            <person name="Liu W."/>
            <person name="Song Y."/>
            <person name="Salvetti E."/>
            <person name="Wrobel A."/>
            <person name="Rasinkangas P."/>
            <person name="Parkhill J."/>
            <person name="Rea M.C."/>
            <person name="O'Sullivan O."/>
            <person name="Ritari J."/>
            <person name="Douillard F.P."/>
            <person name="Paul Ross R."/>
            <person name="Yang R."/>
            <person name="Briner A.E."/>
            <person name="Felis G.E."/>
            <person name="de Vos W.M."/>
            <person name="Barrangou R."/>
            <person name="Klaenhammer T.R."/>
            <person name="Caufield P.W."/>
            <person name="Cui Y."/>
            <person name="Zhang H."/>
            <person name="O'Toole P.W."/>
        </authorList>
    </citation>
    <scope>NUCLEOTIDE SEQUENCE [LARGE SCALE GENOMIC DNA]</scope>
    <source>
        <strain evidence="8 9">DSM 20515</strain>
    </source>
</reference>
<evidence type="ECO:0000256" key="3">
    <source>
        <dbReference type="ARBA" id="ARBA00022448"/>
    </source>
</evidence>
<dbReference type="InterPro" id="IPR000914">
    <property type="entry name" value="SBP_5_dom"/>
</dbReference>
<dbReference type="PROSITE" id="PS51257">
    <property type="entry name" value="PROKAR_LIPOPROTEIN"/>
    <property type="match status" value="1"/>
</dbReference>
<feature type="signal peptide" evidence="6">
    <location>
        <begin position="1"/>
        <end position="22"/>
    </location>
</feature>
<keyword evidence="5" id="KW-0571">Peptide transport</keyword>
<dbReference type="FunFam" id="3.90.76.10:FF:000001">
    <property type="entry name" value="Oligopeptide ABC transporter substrate-binding protein"/>
    <property type="match status" value="1"/>
</dbReference>
<evidence type="ECO:0000256" key="5">
    <source>
        <dbReference type="ARBA" id="ARBA00022856"/>
    </source>
</evidence>
<feature type="chain" id="PRO_5038639375" evidence="6">
    <location>
        <begin position="23"/>
        <end position="544"/>
    </location>
</feature>
<dbReference type="GO" id="GO:1904680">
    <property type="term" value="F:peptide transmembrane transporter activity"/>
    <property type="evidence" value="ECO:0007669"/>
    <property type="project" value="TreeGrafter"/>
</dbReference>
<feature type="domain" description="Solute-binding protein family 5" evidence="7">
    <location>
        <begin position="72"/>
        <end position="460"/>
    </location>
</feature>
<evidence type="ECO:0000256" key="2">
    <source>
        <dbReference type="ARBA" id="ARBA00005695"/>
    </source>
</evidence>
<dbReference type="PATRIC" id="fig|1423733.4.peg.1903"/>
<dbReference type="InterPro" id="IPR030678">
    <property type="entry name" value="Peptide/Ni-bd"/>
</dbReference>
<sequence>MVKKTKLLAAVMVAGTALLLAACGKQSSSSAKQVLNLSMSAPIGSLDISKSTDFSQTGNVYESFYRLGKNGKVTPGLAKSGKVSKDGKTWTFKLRNAKWSNGSAITAQDFVYSWRRTVTPATKSQYAYLFSSIKNATKINAGNANPDTLGIKAEGKHTVVVTLNKPVAYFKVLMTYSLFAPQSQKIVDKYGKKYATKSQYTVYSGPFKVKNWTGTGNKWSFVKNNDYWDNKVVKLKKINYQIVSSNTTGLDLYQQKKLDLTPLSSEQVKNYKNNKAFKQYSFAYITYLKYNFKDQNSARRAAINNRNIRLAISLAIDRNQLTKKVLGDGSTTPTGFVTSGLASDPKTGKDFGQEQKVKNRVVYDKKLAQYYWKKGLKQLGIKKLSLTVTAASDDQTTSPVTQYLQAQLQKVLPGFKLKIKQVPSQIANEYGQKGEFDLTVSSWGADFKDPITFLQIPETGTSYNYGKYSNKAYDALIKKSENQDANNKEARWQDLVKASRLFTKDQGMTPLYQQTTSYLQNPKVKGIIHNTAGEEWNFKTTYIK</sequence>
<comment type="subcellular location">
    <subcellularLocation>
        <location evidence="1">Cell envelope</location>
    </subcellularLocation>
</comment>
<dbReference type="STRING" id="33960.TY91_15445"/>
<dbReference type="PIRSF" id="PIRSF002741">
    <property type="entry name" value="MppA"/>
    <property type="match status" value="1"/>
</dbReference>
<keyword evidence="4 6" id="KW-0732">Signal</keyword>
<dbReference type="PANTHER" id="PTHR30290:SF10">
    <property type="entry name" value="PERIPLASMIC OLIGOPEPTIDE-BINDING PROTEIN-RELATED"/>
    <property type="match status" value="1"/>
</dbReference>
<evidence type="ECO:0000256" key="6">
    <source>
        <dbReference type="SAM" id="SignalP"/>
    </source>
</evidence>
<dbReference type="CDD" id="cd08504">
    <property type="entry name" value="PBP2_OppA"/>
    <property type="match status" value="1"/>
</dbReference>
<dbReference type="Gene3D" id="3.10.105.10">
    <property type="entry name" value="Dipeptide-binding Protein, Domain 3"/>
    <property type="match status" value="1"/>
</dbReference>
<evidence type="ECO:0000259" key="7">
    <source>
        <dbReference type="Pfam" id="PF00496"/>
    </source>
</evidence>
<dbReference type="Gene3D" id="3.90.76.10">
    <property type="entry name" value="Dipeptide-binding Protein, Domain 1"/>
    <property type="match status" value="1"/>
</dbReference>
<organism evidence="8 9">
    <name type="scientific">Secundilactobacillus collinoides DSM 20515 = JCM 1123</name>
    <dbReference type="NCBI Taxonomy" id="1423733"/>
    <lineage>
        <taxon>Bacteria</taxon>
        <taxon>Bacillati</taxon>
        <taxon>Bacillota</taxon>
        <taxon>Bacilli</taxon>
        <taxon>Lactobacillales</taxon>
        <taxon>Lactobacillaceae</taxon>
        <taxon>Secundilactobacillus</taxon>
    </lineage>
</organism>
<dbReference type="InterPro" id="IPR039424">
    <property type="entry name" value="SBP_5"/>
</dbReference>
<dbReference type="Gene3D" id="3.40.190.10">
    <property type="entry name" value="Periplasmic binding protein-like II"/>
    <property type="match status" value="1"/>
</dbReference>
<keyword evidence="5" id="KW-0653">Protein transport</keyword>
<comment type="similarity">
    <text evidence="2">Belongs to the bacterial solute-binding protein 5 family.</text>
</comment>
<accession>A0A0R2BES3</accession>
<evidence type="ECO:0000256" key="4">
    <source>
        <dbReference type="ARBA" id="ARBA00022729"/>
    </source>
</evidence>
<dbReference type="RefSeq" id="WP_056995933.1">
    <property type="nucleotide sequence ID" value="NZ_AYYR01000004.1"/>
</dbReference>
<dbReference type="AlphaFoldDB" id="A0A0R2BES3"/>
<dbReference type="SUPFAM" id="SSF53850">
    <property type="entry name" value="Periplasmic binding protein-like II"/>
    <property type="match status" value="1"/>
</dbReference>
<comment type="caution">
    <text evidence="8">The sequence shown here is derived from an EMBL/GenBank/DDBJ whole genome shotgun (WGS) entry which is preliminary data.</text>
</comment>
<proteinExistence type="inferred from homology"/>
<evidence type="ECO:0000313" key="9">
    <source>
        <dbReference type="Proteomes" id="UP000051845"/>
    </source>
</evidence>
<dbReference type="GO" id="GO:0043190">
    <property type="term" value="C:ATP-binding cassette (ABC) transporter complex"/>
    <property type="evidence" value="ECO:0007669"/>
    <property type="project" value="InterPro"/>
</dbReference>
<keyword evidence="3" id="KW-0813">Transport</keyword>
<dbReference type="PANTHER" id="PTHR30290">
    <property type="entry name" value="PERIPLASMIC BINDING COMPONENT OF ABC TRANSPORTER"/>
    <property type="match status" value="1"/>
</dbReference>
<dbReference type="GO" id="GO:0015833">
    <property type="term" value="P:peptide transport"/>
    <property type="evidence" value="ECO:0007669"/>
    <property type="project" value="UniProtKB-KW"/>
</dbReference>
<dbReference type="Pfam" id="PF00496">
    <property type="entry name" value="SBP_bac_5"/>
    <property type="match status" value="1"/>
</dbReference>
<dbReference type="GO" id="GO:0042597">
    <property type="term" value="C:periplasmic space"/>
    <property type="evidence" value="ECO:0007669"/>
    <property type="project" value="UniProtKB-ARBA"/>
</dbReference>
<gene>
    <name evidence="8" type="ORF">FC82_GL001807</name>
</gene>
<dbReference type="EMBL" id="AYYR01000004">
    <property type="protein sequence ID" value="KRM77918.1"/>
    <property type="molecule type" value="Genomic_DNA"/>
</dbReference>
<dbReference type="GO" id="GO:0030313">
    <property type="term" value="C:cell envelope"/>
    <property type="evidence" value="ECO:0007669"/>
    <property type="project" value="UniProtKB-SubCell"/>
</dbReference>
<dbReference type="Proteomes" id="UP000051845">
    <property type="component" value="Unassembled WGS sequence"/>
</dbReference>
<protein>
    <submittedName>
        <fullName evidence="8">ABC transporter periplasmic protein</fullName>
    </submittedName>
</protein>
<evidence type="ECO:0000256" key="1">
    <source>
        <dbReference type="ARBA" id="ARBA00004196"/>
    </source>
</evidence>